<protein>
    <submittedName>
        <fullName evidence="1">Uncharacterized protein</fullName>
    </submittedName>
</protein>
<dbReference type="KEGG" id="cnan:A2G96_09770"/>
<keyword evidence="2" id="KW-1185">Reference proteome</keyword>
<dbReference type="RefSeq" id="WP_062798772.1">
    <property type="nucleotide sequence ID" value="NZ_CP014844.1"/>
</dbReference>
<accession>A0A142JIU3</accession>
<reference evidence="1 2" key="1">
    <citation type="submission" date="2016-03" db="EMBL/GenBank/DDBJ databases">
        <title>Complete genome sequence of a novel chlorpyrifos degrading bacterium, Cupriavidus nantongensis sp. X1.</title>
        <authorList>
            <person name="Fang L."/>
        </authorList>
    </citation>
    <scope>NUCLEOTIDE SEQUENCE [LARGE SCALE GENOMIC DNA]</scope>
    <source>
        <strain evidence="1 2">X1</strain>
    </source>
</reference>
<organism evidence="1 2">
    <name type="scientific">Cupriavidus nantongensis</name>
    <dbReference type="NCBI Taxonomy" id="1796606"/>
    <lineage>
        <taxon>Bacteria</taxon>
        <taxon>Pseudomonadati</taxon>
        <taxon>Pseudomonadota</taxon>
        <taxon>Betaproteobacteria</taxon>
        <taxon>Burkholderiales</taxon>
        <taxon>Burkholderiaceae</taxon>
        <taxon>Cupriavidus</taxon>
    </lineage>
</organism>
<name>A0A142JIU3_9BURK</name>
<dbReference type="AlphaFoldDB" id="A0A142JIU3"/>
<dbReference type="EMBL" id="CP014844">
    <property type="protein sequence ID" value="AMR78005.1"/>
    <property type="molecule type" value="Genomic_DNA"/>
</dbReference>
<sequence length="68" mass="7522">MAHQSMSARAVQSRIDKAAQEFGALIRDDHWTLQHAHDVLTHADRDGLDLFSIAGLAKAIACYQCSEE</sequence>
<dbReference type="OrthoDB" id="9135277at2"/>
<dbReference type="STRING" id="1796606.A2G96_09770"/>
<evidence type="ECO:0000313" key="1">
    <source>
        <dbReference type="EMBL" id="AMR78005.1"/>
    </source>
</evidence>
<proteinExistence type="predicted"/>
<gene>
    <name evidence="1" type="ORF">A2G96_09770</name>
</gene>
<dbReference type="Proteomes" id="UP000075238">
    <property type="component" value="Chromosome 1"/>
</dbReference>
<evidence type="ECO:0000313" key="2">
    <source>
        <dbReference type="Proteomes" id="UP000075238"/>
    </source>
</evidence>